<organism evidence="1 2">
    <name type="scientific">Solanum tuberosum</name>
    <name type="common">Potato</name>
    <dbReference type="NCBI Taxonomy" id="4113"/>
    <lineage>
        <taxon>Eukaryota</taxon>
        <taxon>Viridiplantae</taxon>
        <taxon>Streptophyta</taxon>
        <taxon>Embryophyta</taxon>
        <taxon>Tracheophyta</taxon>
        <taxon>Spermatophyta</taxon>
        <taxon>Magnoliopsida</taxon>
        <taxon>eudicotyledons</taxon>
        <taxon>Gunneridae</taxon>
        <taxon>Pentapetalae</taxon>
        <taxon>asterids</taxon>
        <taxon>lamiids</taxon>
        <taxon>Solanales</taxon>
        <taxon>Solanaceae</taxon>
        <taxon>Solanoideae</taxon>
        <taxon>Solaneae</taxon>
        <taxon>Solanum</taxon>
    </lineage>
</organism>
<accession>M1CDJ9</accession>
<dbReference type="PaxDb" id="4113-PGSC0003DMT400065209"/>
<dbReference type="Gramene" id="PGSC0003DMT400065209">
    <property type="protein sequence ID" value="PGSC0003DMT400065209"/>
    <property type="gene ID" value="PGSC0003DMG400025344"/>
</dbReference>
<dbReference type="OMA" id="PRSHEKC"/>
<dbReference type="Proteomes" id="UP000011115">
    <property type="component" value="Unassembled WGS sequence"/>
</dbReference>
<proteinExistence type="predicted"/>
<keyword evidence="2" id="KW-1185">Reference proteome</keyword>
<reference evidence="1" key="2">
    <citation type="submission" date="2015-06" db="UniProtKB">
        <authorList>
            <consortium name="EnsemblPlants"/>
        </authorList>
    </citation>
    <scope>IDENTIFICATION</scope>
    <source>
        <strain evidence="1">DM1-3 516 R44</strain>
    </source>
</reference>
<name>M1CDJ9_SOLTU</name>
<reference evidence="2" key="1">
    <citation type="journal article" date="2011" name="Nature">
        <title>Genome sequence and analysis of the tuber crop potato.</title>
        <authorList>
            <consortium name="The Potato Genome Sequencing Consortium"/>
        </authorList>
    </citation>
    <scope>NUCLEOTIDE SEQUENCE [LARGE SCALE GENOMIC DNA]</scope>
    <source>
        <strain evidence="2">cv. DM1-3 516 R44</strain>
    </source>
</reference>
<protein>
    <submittedName>
        <fullName evidence="1">Uncharacterized protein</fullName>
    </submittedName>
</protein>
<sequence>MGMGVFQVENGFKAFNSGMPSFKILSTGATKVTRSADITGDIGFKPSTASKFKWKGKSAISTRKLQEMSEQQRKNQKEVVQTIQVNPRSHEKCSIVALF</sequence>
<evidence type="ECO:0000313" key="1">
    <source>
        <dbReference type="EnsemblPlants" id="PGSC0003DMT400065209"/>
    </source>
</evidence>
<dbReference type="EnsemblPlants" id="PGSC0003DMT400065209">
    <property type="protein sequence ID" value="PGSC0003DMT400065209"/>
    <property type="gene ID" value="PGSC0003DMG400025344"/>
</dbReference>
<dbReference type="HOGENOM" id="CLU_181834_0_0_1"/>
<dbReference type="AlphaFoldDB" id="M1CDJ9"/>
<evidence type="ECO:0000313" key="2">
    <source>
        <dbReference type="Proteomes" id="UP000011115"/>
    </source>
</evidence>
<dbReference type="InParanoid" id="M1CDJ9"/>